<dbReference type="PROSITE" id="PS51779">
    <property type="entry name" value="POTRA"/>
    <property type="match status" value="1"/>
</dbReference>
<dbReference type="GO" id="GO:0046819">
    <property type="term" value="P:protein secretion by the type V secretion system"/>
    <property type="evidence" value="ECO:0007669"/>
    <property type="project" value="TreeGrafter"/>
</dbReference>
<evidence type="ECO:0000256" key="7">
    <source>
        <dbReference type="ARBA" id="ARBA00023136"/>
    </source>
</evidence>
<keyword evidence="4" id="KW-1134">Transmembrane beta strand</keyword>
<dbReference type="InterPro" id="IPR013686">
    <property type="entry name" value="Polypept-transport_assoc_ShlB"/>
</dbReference>
<reference evidence="11 12" key="1">
    <citation type="journal article" date="2016" name="Biochim. Biophys. Acta">
        <title>Characterization of red-shifted phycobilisomes isolated from the chlorophyll f-containing cyanobacterium Halomicronema hongdechloris.</title>
        <authorList>
            <person name="Li Y."/>
            <person name="Lin Y."/>
            <person name="Garvey C.J."/>
            <person name="Birch D."/>
            <person name="Corkery R.W."/>
            <person name="Loughlin P.C."/>
            <person name="Scheer H."/>
            <person name="Willows R.D."/>
            <person name="Chen M."/>
        </authorList>
    </citation>
    <scope>NUCLEOTIDE SEQUENCE [LARGE SCALE GENOMIC DNA]</scope>
    <source>
        <strain evidence="11 12">C2206</strain>
    </source>
</reference>
<keyword evidence="5" id="KW-0812">Transmembrane</keyword>
<keyword evidence="12" id="KW-1185">Reference proteome</keyword>
<dbReference type="Pfam" id="PF03865">
    <property type="entry name" value="ShlB"/>
    <property type="match status" value="1"/>
</dbReference>
<evidence type="ECO:0000256" key="6">
    <source>
        <dbReference type="ARBA" id="ARBA00022927"/>
    </source>
</evidence>
<sequence>MGWGRVGWGLASSWIVITASGATAVAKSSPVPTGVQPAARYAQVDPSQDRFPDTDVPEPMPLQDGPALPTPSQPTAPPLPQEEQPPGEQTVYVEQIRVLGSTVFSPAELQAVVAPFAGQTLTLEGLTQAANAVTQLYLNRGYITSQAVVSDQVVADGILEIQVIEGALEAIQVEGTERLDDYVRSRIALAGLQPLNQFRLEDQLRLLQADPLFADITARLRAGSGQGQSILVVQVTEAPAFAANLVADNYSPRSVGQERIGAVLQYRNPVGWGDTLLASAYYSSEGGSKLYELSYRVPLNPMNGTLQLRAAPNEFRIVDEAFTGPGLNIEGSTEIYEAIVRQPLIRTPRQELALSLGFRYRDGETLINNLITGENRTSVVSFGQDYLRRDPQGAWAVRSQFRFGTGLFDATDGAEPDGQFFSWLGQLQRLQVLSPDQVLLLQADLQLANDSLLGSEQFFVGGGQSVRGYFQNQRSGDNGVRFSIEDRITLVREDDGRVLLQTTPFLDLGYVWAKDADINQLTDDNLLLGTGVGFILNMTPDLTTRLDIGVPLITLDEQAGDRPSRVQVHFNVNYRL</sequence>
<evidence type="ECO:0000256" key="9">
    <source>
        <dbReference type="SAM" id="MobiDB-lite"/>
    </source>
</evidence>
<evidence type="ECO:0000313" key="11">
    <source>
        <dbReference type="EMBL" id="ASC70276.1"/>
    </source>
</evidence>
<evidence type="ECO:0000259" key="10">
    <source>
        <dbReference type="PROSITE" id="PS51779"/>
    </source>
</evidence>
<dbReference type="GO" id="GO:0008320">
    <property type="term" value="F:protein transmembrane transporter activity"/>
    <property type="evidence" value="ECO:0007669"/>
    <property type="project" value="TreeGrafter"/>
</dbReference>
<dbReference type="PANTHER" id="PTHR34597">
    <property type="entry name" value="SLR1661 PROTEIN"/>
    <property type="match status" value="1"/>
</dbReference>
<dbReference type="Proteomes" id="UP000191901">
    <property type="component" value="Chromosome"/>
</dbReference>
<accession>A0A1Z3HJ38</accession>
<keyword evidence="3" id="KW-0813">Transport</keyword>
<dbReference type="InterPro" id="IPR034746">
    <property type="entry name" value="POTRA"/>
</dbReference>
<evidence type="ECO:0000256" key="8">
    <source>
        <dbReference type="ARBA" id="ARBA00023237"/>
    </source>
</evidence>
<dbReference type="PANTHER" id="PTHR34597:SF1">
    <property type="entry name" value="HEME_HEMOPEXIN TRANSPORTER PROTEIN HUXB"/>
    <property type="match status" value="1"/>
</dbReference>
<dbReference type="InterPro" id="IPR051544">
    <property type="entry name" value="TPS_OM_transporter"/>
</dbReference>
<dbReference type="Pfam" id="PF08479">
    <property type="entry name" value="POTRA_2"/>
    <property type="match status" value="1"/>
</dbReference>
<dbReference type="KEGG" id="hhg:XM38_012130"/>
<gene>
    <name evidence="11" type="ORF">XM38_012130</name>
</gene>
<keyword evidence="8" id="KW-0998">Cell outer membrane</keyword>
<dbReference type="Gene3D" id="3.10.20.310">
    <property type="entry name" value="membrane protein fhac"/>
    <property type="match status" value="1"/>
</dbReference>
<comment type="subcellular location">
    <subcellularLocation>
        <location evidence="1">Cell outer membrane</location>
    </subcellularLocation>
</comment>
<evidence type="ECO:0000256" key="3">
    <source>
        <dbReference type="ARBA" id="ARBA00022448"/>
    </source>
</evidence>
<evidence type="ECO:0000256" key="5">
    <source>
        <dbReference type="ARBA" id="ARBA00022692"/>
    </source>
</evidence>
<keyword evidence="7" id="KW-0472">Membrane</keyword>
<dbReference type="Gene3D" id="2.40.160.50">
    <property type="entry name" value="membrane protein fhac: a member of the omp85/tpsb transporter family"/>
    <property type="match status" value="1"/>
</dbReference>
<feature type="domain" description="POTRA" evidence="10">
    <location>
        <begin position="91"/>
        <end position="166"/>
    </location>
</feature>
<evidence type="ECO:0000313" key="12">
    <source>
        <dbReference type="Proteomes" id="UP000191901"/>
    </source>
</evidence>
<proteinExistence type="inferred from homology"/>
<protein>
    <submittedName>
        <fullName evidence="11">Hemolysin activation-secretion domain protein</fullName>
    </submittedName>
</protein>
<dbReference type="AlphaFoldDB" id="A0A1Z3HJ38"/>
<evidence type="ECO:0000256" key="4">
    <source>
        <dbReference type="ARBA" id="ARBA00022452"/>
    </source>
</evidence>
<dbReference type="GO" id="GO:0098046">
    <property type="term" value="C:type V protein secretion system complex"/>
    <property type="evidence" value="ECO:0007669"/>
    <property type="project" value="TreeGrafter"/>
</dbReference>
<organism evidence="11 12">
    <name type="scientific">Halomicronema hongdechloris C2206</name>
    <dbReference type="NCBI Taxonomy" id="1641165"/>
    <lineage>
        <taxon>Bacteria</taxon>
        <taxon>Bacillati</taxon>
        <taxon>Cyanobacteriota</taxon>
        <taxon>Cyanophyceae</taxon>
        <taxon>Nodosilineales</taxon>
        <taxon>Nodosilineaceae</taxon>
        <taxon>Halomicronema</taxon>
    </lineage>
</organism>
<keyword evidence="6" id="KW-0653">Protein transport</keyword>
<feature type="compositionally biased region" description="Pro residues" evidence="9">
    <location>
        <begin position="68"/>
        <end position="80"/>
    </location>
</feature>
<feature type="region of interest" description="Disordered" evidence="9">
    <location>
        <begin position="26"/>
        <end position="88"/>
    </location>
</feature>
<evidence type="ECO:0000256" key="1">
    <source>
        <dbReference type="ARBA" id="ARBA00004442"/>
    </source>
</evidence>
<evidence type="ECO:0000256" key="2">
    <source>
        <dbReference type="ARBA" id="ARBA00009055"/>
    </source>
</evidence>
<comment type="similarity">
    <text evidence="2">Belongs to the TPS (TC 1.B.20) family.</text>
</comment>
<dbReference type="EMBL" id="CP021983">
    <property type="protein sequence ID" value="ASC70276.1"/>
    <property type="molecule type" value="Genomic_DNA"/>
</dbReference>
<name>A0A1Z3HJ38_9CYAN</name>
<dbReference type="InterPro" id="IPR005565">
    <property type="entry name" value="Hemolysn_activator_HlyB_C"/>
</dbReference>
<dbReference type="GO" id="GO:0009279">
    <property type="term" value="C:cell outer membrane"/>
    <property type="evidence" value="ECO:0007669"/>
    <property type="project" value="UniProtKB-SubCell"/>
</dbReference>
<dbReference type="OrthoDB" id="596066at2"/>